<proteinExistence type="predicted"/>
<dbReference type="PROSITE" id="PS51762">
    <property type="entry name" value="GH16_2"/>
    <property type="match status" value="1"/>
</dbReference>
<dbReference type="RefSeq" id="WP_307466272.1">
    <property type="nucleotide sequence ID" value="NZ_JAURUR010000006.1"/>
</dbReference>
<evidence type="ECO:0000313" key="6">
    <source>
        <dbReference type="EMBL" id="MDP9764695.1"/>
    </source>
</evidence>
<organism evidence="6 7">
    <name type="scientific">Deinococcus enclensis</name>
    <dbReference type="NCBI Taxonomy" id="1049582"/>
    <lineage>
        <taxon>Bacteria</taxon>
        <taxon>Thermotogati</taxon>
        <taxon>Deinococcota</taxon>
        <taxon>Deinococci</taxon>
        <taxon>Deinococcales</taxon>
        <taxon>Deinococcaceae</taxon>
        <taxon>Deinococcus</taxon>
    </lineage>
</organism>
<feature type="region of interest" description="Disordered" evidence="3">
    <location>
        <begin position="28"/>
        <end position="52"/>
    </location>
</feature>
<dbReference type="InterPro" id="IPR000757">
    <property type="entry name" value="Beta-glucanase-like"/>
</dbReference>
<gene>
    <name evidence="6" type="ORF">QO006_002141</name>
</gene>
<keyword evidence="7" id="KW-1185">Reference proteome</keyword>
<dbReference type="EC" id="3.2.1.-" evidence="6"/>
<dbReference type="Proteomes" id="UP001232163">
    <property type="component" value="Unassembled WGS sequence"/>
</dbReference>
<evidence type="ECO:0000313" key="7">
    <source>
        <dbReference type="Proteomes" id="UP001232163"/>
    </source>
</evidence>
<evidence type="ECO:0000256" key="4">
    <source>
        <dbReference type="SAM" id="SignalP"/>
    </source>
</evidence>
<feature type="domain" description="GH16" evidence="5">
    <location>
        <begin position="40"/>
        <end position="274"/>
    </location>
</feature>
<keyword evidence="1 6" id="KW-0378">Hydrolase</keyword>
<dbReference type="InterPro" id="IPR013320">
    <property type="entry name" value="ConA-like_dom_sf"/>
</dbReference>
<comment type="caution">
    <text evidence="6">The sequence shown here is derived from an EMBL/GenBank/DDBJ whole genome shotgun (WGS) entry which is preliminary data.</text>
</comment>
<dbReference type="Pfam" id="PF00722">
    <property type="entry name" value="Glyco_hydro_16"/>
    <property type="match status" value="1"/>
</dbReference>
<dbReference type="GO" id="GO:0016798">
    <property type="term" value="F:hydrolase activity, acting on glycosyl bonds"/>
    <property type="evidence" value="ECO:0007669"/>
    <property type="project" value="UniProtKB-KW"/>
</dbReference>
<dbReference type="CDD" id="cd00413">
    <property type="entry name" value="Glyco_hydrolase_16"/>
    <property type="match status" value="1"/>
</dbReference>
<keyword evidence="4" id="KW-0732">Signal</keyword>
<dbReference type="InterPro" id="IPR008264">
    <property type="entry name" value="Beta_glucanase"/>
</dbReference>
<feature type="signal peptide" evidence="4">
    <location>
        <begin position="1"/>
        <end position="23"/>
    </location>
</feature>
<dbReference type="PRINTS" id="PR00737">
    <property type="entry name" value="GLHYDRLASE16"/>
</dbReference>
<dbReference type="Gene3D" id="2.60.120.200">
    <property type="match status" value="1"/>
</dbReference>
<dbReference type="PROSITE" id="PS51257">
    <property type="entry name" value="PROKAR_LIPOPROTEIN"/>
    <property type="match status" value="1"/>
</dbReference>
<accession>A0ABT9MDQ6</accession>
<sequence>MLNKLTKRTAALLGTALALMLSACDTTRAPSASTSTTDAVTTQARPKPTTTTGTKWVETFDRLDTSRWVVSSWGGFWQQSGLSGTFTPQNAAVNGKGQLVLTLKIEACAAGLCAQAGELQSQQRMGFGRYTYRMRAASTSSDPAVTGTAQPGNISGAFSYYQDSTTEIDVEIEGHRSSTLNAAVWKGLDTKSYAVLPTGSNLAQGFHDYTYEWRSGRITYFIDGVKVWETTQNVPQAAAHLMLNVWPTLTNAWGGEAKPGTVYMLVDSVTFEPF</sequence>
<keyword evidence="2 6" id="KW-0326">Glycosidase</keyword>
<reference evidence="6 7" key="1">
    <citation type="submission" date="2023-07" db="EMBL/GenBank/DDBJ databases">
        <title>Genomic Encyclopedia of Type Strains, Phase IV (KMG-IV): sequencing the most valuable type-strain genomes for metagenomic binning, comparative biology and taxonomic classification.</title>
        <authorList>
            <person name="Goeker M."/>
        </authorList>
    </citation>
    <scope>NUCLEOTIDE SEQUENCE [LARGE SCALE GENOMIC DNA]</scope>
    <source>
        <strain evidence="6 7">NIO-1023</strain>
    </source>
</reference>
<dbReference type="SUPFAM" id="SSF49899">
    <property type="entry name" value="Concanavalin A-like lectins/glucanases"/>
    <property type="match status" value="1"/>
</dbReference>
<feature type="chain" id="PRO_5045883533" evidence="4">
    <location>
        <begin position="24"/>
        <end position="274"/>
    </location>
</feature>
<evidence type="ECO:0000259" key="5">
    <source>
        <dbReference type="PROSITE" id="PS51762"/>
    </source>
</evidence>
<dbReference type="EMBL" id="JAURUR010000006">
    <property type="protein sequence ID" value="MDP9764695.1"/>
    <property type="molecule type" value="Genomic_DNA"/>
</dbReference>
<name>A0ABT9MDQ6_9DEIO</name>
<evidence type="ECO:0000256" key="1">
    <source>
        <dbReference type="ARBA" id="ARBA00022801"/>
    </source>
</evidence>
<evidence type="ECO:0000256" key="3">
    <source>
        <dbReference type="SAM" id="MobiDB-lite"/>
    </source>
</evidence>
<protein>
    <submittedName>
        <fullName evidence="6">Endo-1,3-1,4-beta-glycanase ExoK</fullName>
        <ecNumber evidence="6">3.2.1.-</ecNumber>
    </submittedName>
</protein>
<evidence type="ECO:0000256" key="2">
    <source>
        <dbReference type="ARBA" id="ARBA00023295"/>
    </source>
</evidence>